<proteinExistence type="predicted"/>
<accession>A0A1W1X047</accession>
<dbReference type="STRING" id="1121291.SAMN02745134_00277"/>
<dbReference type="Proteomes" id="UP000192468">
    <property type="component" value="Unassembled WGS sequence"/>
</dbReference>
<dbReference type="OrthoDB" id="1707280at2"/>
<dbReference type="EMBL" id="FWXH01000002">
    <property type="protein sequence ID" value="SMC17274.1"/>
    <property type="molecule type" value="Genomic_DNA"/>
</dbReference>
<evidence type="ECO:0000313" key="1">
    <source>
        <dbReference type="EMBL" id="SMC17274.1"/>
    </source>
</evidence>
<gene>
    <name evidence="1" type="ORF">SAMN02745134_00277</name>
</gene>
<protein>
    <recommendedName>
        <fullName evidence="3">TolC family protein</fullName>
    </recommendedName>
</protein>
<evidence type="ECO:0000313" key="2">
    <source>
        <dbReference type="Proteomes" id="UP000192468"/>
    </source>
</evidence>
<evidence type="ECO:0008006" key="3">
    <source>
        <dbReference type="Google" id="ProtNLM"/>
    </source>
</evidence>
<sequence>MTPGEIMEKINIAQIALTKGNTEIKTLGIKKAEAERNYKVALNKKILILKAEKYPATLTLELAKGDEKVADLRMNRDIAESSYYTAVDSMNNIRLEIETMRSILTWLRVEYKNS</sequence>
<dbReference type="AlphaFoldDB" id="A0A1W1X047"/>
<reference evidence="1 2" key="1">
    <citation type="submission" date="2017-04" db="EMBL/GenBank/DDBJ databases">
        <authorList>
            <person name="Afonso C.L."/>
            <person name="Miller P.J."/>
            <person name="Scott M.A."/>
            <person name="Spackman E."/>
            <person name="Goraichik I."/>
            <person name="Dimitrov K.M."/>
            <person name="Suarez D.L."/>
            <person name="Swayne D.E."/>
        </authorList>
    </citation>
    <scope>NUCLEOTIDE SEQUENCE [LARGE SCALE GENOMIC DNA]</scope>
    <source>
        <strain evidence="1 2">DSM 12555</strain>
    </source>
</reference>
<name>A0A1W1X047_9CLOT</name>
<keyword evidence="2" id="KW-1185">Reference proteome</keyword>
<organism evidence="1 2">
    <name type="scientific">Clostridium acidisoli DSM 12555</name>
    <dbReference type="NCBI Taxonomy" id="1121291"/>
    <lineage>
        <taxon>Bacteria</taxon>
        <taxon>Bacillati</taxon>
        <taxon>Bacillota</taxon>
        <taxon>Clostridia</taxon>
        <taxon>Eubacteriales</taxon>
        <taxon>Clostridiaceae</taxon>
        <taxon>Clostridium</taxon>
    </lineage>
</organism>
<dbReference type="RefSeq" id="WP_084113478.1">
    <property type="nucleotide sequence ID" value="NZ_FWXH01000002.1"/>
</dbReference>